<name>X6P102_RETFI</name>
<dbReference type="Gene3D" id="3.40.850.10">
    <property type="entry name" value="Kinesin motor domain"/>
    <property type="match status" value="2"/>
</dbReference>
<evidence type="ECO:0000256" key="6">
    <source>
        <dbReference type="PROSITE-ProRule" id="PRU00782"/>
    </source>
</evidence>
<feature type="domain" description="Myosin motor" evidence="8">
    <location>
        <begin position="105"/>
        <end position="172"/>
    </location>
</feature>
<evidence type="ECO:0000256" key="5">
    <source>
        <dbReference type="ARBA" id="ARBA00023203"/>
    </source>
</evidence>
<proteinExistence type="inferred from homology"/>
<feature type="compositionally biased region" description="Basic and acidic residues" evidence="7">
    <location>
        <begin position="9"/>
        <end position="20"/>
    </location>
</feature>
<keyword evidence="10" id="KW-1185">Reference proteome</keyword>
<keyword evidence="4" id="KW-0505">Motor protein</keyword>
<evidence type="ECO:0000256" key="2">
    <source>
        <dbReference type="ARBA" id="ARBA00022840"/>
    </source>
</evidence>
<dbReference type="GO" id="GO:0005737">
    <property type="term" value="C:cytoplasm"/>
    <property type="evidence" value="ECO:0007669"/>
    <property type="project" value="TreeGrafter"/>
</dbReference>
<keyword evidence="3 6" id="KW-0518">Myosin</keyword>
<evidence type="ECO:0000313" key="9">
    <source>
        <dbReference type="EMBL" id="ETO31813.1"/>
    </source>
</evidence>
<keyword evidence="2" id="KW-0067">ATP-binding</keyword>
<evidence type="ECO:0000256" key="7">
    <source>
        <dbReference type="SAM" id="MobiDB-lite"/>
    </source>
</evidence>
<gene>
    <name evidence="9" type="ORF">RFI_05304</name>
</gene>
<feature type="region of interest" description="Disordered" evidence="7">
    <location>
        <begin position="1"/>
        <end position="28"/>
    </location>
</feature>
<comment type="caution">
    <text evidence="6">Lacks conserved residue(s) required for the propagation of feature annotation.</text>
</comment>
<dbReference type="InterPro" id="IPR027417">
    <property type="entry name" value="P-loop_NTPase"/>
</dbReference>
<accession>X6P102</accession>
<evidence type="ECO:0000256" key="4">
    <source>
        <dbReference type="ARBA" id="ARBA00023175"/>
    </source>
</evidence>
<dbReference type="Pfam" id="PF00063">
    <property type="entry name" value="Myosin_head"/>
    <property type="match status" value="1"/>
</dbReference>
<dbReference type="InterPro" id="IPR036961">
    <property type="entry name" value="Kinesin_motor_dom_sf"/>
</dbReference>
<evidence type="ECO:0000259" key="8">
    <source>
        <dbReference type="PROSITE" id="PS51456"/>
    </source>
</evidence>
<dbReference type="PANTHER" id="PTHR13140">
    <property type="entry name" value="MYOSIN"/>
    <property type="match status" value="1"/>
</dbReference>
<organism evidence="9 10">
    <name type="scientific">Reticulomyxa filosa</name>
    <dbReference type="NCBI Taxonomy" id="46433"/>
    <lineage>
        <taxon>Eukaryota</taxon>
        <taxon>Sar</taxon>
        <taxon>Rhizaria</taxon>
        <taxon>Retaria</taxon>
        <taxon>Foraminifera</taxon>
        <taxon>Monothalamids</taxon>
        <taxon>Reticulomyxidae</taxon>
        <taxon>Reticulomyxa</taxon>
    </lineage>
</organism>
<evidence type="ECO:0000313" key="10">
    <source>
        <dbReference type="Proteomes" id="UP000023152"/>
    </source>
</evidence>
<comment type="caution">
    <text evidence="9">The sequence shown here is derived from an EMBL/GenBank/DDBJ whole genome shotgun (WGS) entry which is preliminary data.</text>
</comment>
<comment type="similarity">
    <text evidence="6">Belongs to the TRAFAC class myosin-kinesin ATPase superfamily. Myosin family.</text>
</comment>
<dbReference type="EMBL" id="ASPP01004672">
    <property type="protein sequence ID" value="ETO31813.1"/>
    <property type="molecule type" value="Genomic_DNA"/>
</dbReference>
<keyword evidence="5 6" id="KW-0009">Actin-binding</keyword>
<dbReference type="InterPro" id="IPR001609">
    <property type="entry name" value="Myosin_head_motor_dom-like"/>
</dbReference>
<dbReference type="GO" id="GO:0051015">
    <property type="term" value="F:actin filament binding"/>
    <property type="evidence" value="ECO:0007669"/>
    <property type="project" value="TreeGrafter"/>
</dbReference>
<dbReference type="GO" id="GO:0007015">
    <property type="term" value="P:actin filament organization"/>
    <property type="evidence" value="ECO:0007669"/>
    <property type="project" value="TreeGrafter"/>
</dbReference>
<evidence type="ECO:0000256" key="1">
    <source>
        <dbReference type="ARBA" id="ARBA00022741"/>
    </source>
</evidence>
<dbReference type="PRINTS" id="PR00193">
    <property type="entry name" value="MYOSINHEAVY"/>
</dbReference>
<dbReference type="GO" id="GO:0016459">
    <property type="term" value="C:myosin complex"/>
    <property type="evidence" value="ECO:0007669"/>
    <property type="project" value="UniProtKB-KW"/>
</dbReference>
<dbReference type="GO" id="GO:0016020">
    <property type="term" value="C:membrane"/>
    <property type="evidence" value="ECO:0007669"/>
    <property type="project" value="TreeGrafter"/>
</dbReference>
<dbReference type="SUPFAM" id="SSF52540">
    <property type="entry name" value="P-loop containing nucleoside triphosphate hydrolases"/>
    <property type="match status" value="1"/>
</dbReference>
<dbReference type="GO" id="GO:0000146">
    <property type="term" value="F:microfilament motor activity"/>
    <property type="evidence" value="ECO:0007669"/>
    <property type="project" value="TreeGrafter"/>
</dbReference>
<protein>
    <submittedName>
        <fullName evidence="9">Myosin VA-like protein</fullName>
    </submittedName>
</protein>
<dbReference type="PANTHER" id="PTHR13140:SF706">
    <property type="entry name" value="DILUTE CLASS UNCONVENTIONAL MYOSIN, ISOFORM C"/>
    <property type="match status" value="1"/>
</dbReference>
<dbReference type="GO" id="GO:0005524">
    <property type="term" value="F:ATP binding"/>
    <property type="evidence" value="ECO:0007669"/>
    <property type="project" value="UniProtKB-KW"/>
</dbReference>
<keyword evidence="1" id="KW-0547">Nucleotide-binding</keyword>
<dbReference type="AlphaFoldDB" id="X6P102"/>
<dbReference type="Proteomes" id="UP000023152">
    <property type="component" value="Unassembled WGS sequence"/>
</dbReference>
<sequence>MSDDDKEEDEKKQTSTKDDPNFVPNPKELDGVPDLSMLVYLEMRHVLHNLHFRFKCMPRKNVYTSVSTILVWSRKKILFFCNFFFVKTKKKNVCLGYEIKNNEKVAINPYERLPMYGQDVIDEFHEASKQGRLPQGRPHPYGVSARSYMRMVQRKCNQSIIVCGESGAGKVE</sequence>
<dbReference type="PROSITE" id="PS51456">
    <property type="entry name" value="MYOSIN_MOTOR"/>
    <property type="match status" value="1"/>
</dbReference>
<dbReference type="OrthoDB" id="10055605at2759"/>
<evidence type="ECO:0000256" key="3">
    <source>
        <dbReference type="ARBA" id="ARBA00023123"/>
    </source>
</evidence>
<reference evidence="9 10" key="1">
    <citation type="journal article" date="2013" name="Curr. Biol.">
        <title>The Genome of the Foraminiferan Reticulomyxa filosa.</title>
        <authorList>
            <person name="Glockner G."/>
            <person name="Hulsmann N."/>
            <person name="Schleicher M."/>
            <person name="Noegel A.A."/>
            <person name="Eichinger L."/>
            <person name="Gallinger C."/>
            <person name="Pawlowski J."/>
            <person name="Sierra R."/>
            <person name="Euteneuer U."/>
            <person name="Pillet L."/>
            <person name="Moustafa A."/>
            <person name="Platzer M."/>
            <person name="Groth M."/>
            <person name="Szafranski K."/>
            <person name="Schliwa M."/>
        </authorList>
    </citation>
    <scope>NUCLEOTIDE SEQUENCE [LARGE SCALE GENOMIC DNA]</scope>
</reference>